<dbReference type="GO" id="GO:0008270">
    <property type="term" value="F:zinc ion binding"/>
    <property type="evidence" value="ECO:0007669"/>
    <property type="project" value="InterPro"/>
</dbReference>
<dbReference type="Pfam" id="PF01116">
    <property type="entry name" value="F_bP_aldolase"/>
    <property type="match status" value="1"/>
</dbReference>
<dbReference type="InterPro" id="IPR013785">
    <property type="entry name" value="Aldolase_TIM"/>
</dbReference>
<dbReference type="AlphaFoldDB" id="A0A3A9KGE2"/>
<protein>
    <submittedName>
        <fullName evidence="2">Uncharacterized protein</fullName>
    </submittedName>
</protein>
<organism evidence="2 3">
    <name type="scientific">Salipaludibacillus neizhouensis</name>
    <dbReference type="NCBI Taxonomy" id="885475"/>
    <lineage>
        <taxon>Bacteria</taxon>
        <taxon>Bacillati</taxon>
        <taxon>Bacillota</taxon>
        <taxon>Bacilli</taxon>
        <taxon>Bacillales</taxon>
        <taxon>Bacillaceae</taxon>
    </lineage>
</organism>
<evidence type="ECO:0000256" key="1">
    <source>
        <dbReference type="ARBA" id="ARBA00001947"/>
    </source>
</evidence>
<evidence type="ECO:0000313" key="2">
    <source>
        <dbReference type="EMBL" id="RKL66655.1"/>
    </source>
</evidence>
<dbReference type="EMBL" id="PDOE01000006">
    <property type="protein sequence ID" value="RKL66655.1"/>
    <property type="molecule type" value="Genomic_DNA"/>
</dbReference>
<dbReference type="InterPro" id="IPR000771">
    <property type="entry name" value="FBA_II"/>
</dbReference>
<proteinExistence type="predicted"/>
<name>A0A3A9KGE2_9BACI</name>
<comment type="cofactor">
    <cofactor evidence="1">
        <name>Zn(2+)</name>
        <dbReference type="ChEBI" id="CHEBI:29105"/>
    </cofactor>
</comment>
<dbReference type="GO" id="GO:0016832">
    <property type="term" value="F:aldehyde-lyase activity"/>
    <property type="evidence" value="ECO:0007669"/>
    <property type="project" value="InterPro"/>
</dbReference>
<dbReference type="SUPFAM" id="SSF51569">
    <property type="entry name" value="Aldolase"/>
    <property type="match status" value="1"/>
</dbReference>
<dbReference type="Gene3D" id="3.20.20.70">
    <property type="entry name" value="Aldolase class I"/>
    <property type="match status" value="1"/>
</dbReference>
<dbReference type="RefSeq" id="WP_110937613.1">
    <property type="nucleotide sequence ID" value="NZ_PDOE01000006.1"/>
</dbReference>
<dbReference type="GO" id="GO:0005975">
    <property type="term" value="P:carbohydrate metabolic process"/>
    <property type="evidence" value="ECO:0007669"/>
    <property type="project" value="InterPro"/>
</dbReference>
<reference evidence="2 3" key="1">
    <citation type="submission" date="2017-10" db="EMBL/GenBank/DDBJ databases">
        <title>Bacillus sp. nov., a halophilic bacterium isolated from a Keqin Lake.</title>
        <authorList>
            <person name="Wang H."/>
        </authorList>
    </citation>
    <scope>NUCLEOTIDE SEQUENCE [LARGE SCALE GENOMIC DNA]</scope>
    <source>
        <strain evidence="2 3">KCTC 13187</strain>
    </source>
</reference>
<keyword evidence="3" id="KW-1185">Reference proteome</keyword>
<gene>
    <name evidence="2" type="ORF">CR203_14235</name>
</gene>
<accession>A0A3A9KGE2</accession>
<sequence>MPFLLFDSFDYIRQREEEASVLHGGSGTPDEILIQTIQSGICKINVNTEVSISVINYLQHANS</sequence>
<evidence type="ECO:0000313" key="3">
    <source>
        <dbReference type="Proteomes" id="UP000281498"/>
    </source>
</evidence>
<dbReference type="OrthoDB" id="9803995at2"/>
<comment type="caution">
    <text evidence="2">The sequence shown here is derived from an EMBL/GenBank/DDBJ whole genome shotgun (WGS) entry which is preliminary data.</text>
</comment>
<dbReference type="Proteomes" id="UP000281498">
    <property type="component" value="Unassembled WGS sequence"/>
</dbReference>